<evidence type="ECO:0000259" key="3">
    <source>
        <dbReference type="Pfam" id="PF12850"/>
    </source>
</evidence>
<accession>A0A7R7IFA3</accession>
<sequence length="181" mass="21043">MKLMFASDIHGSAFYCKQMIECYRIEKAEKLILLGDLLYHGPRNDLPKEYNPKAVIGMLNEIKEELLCVRGNCDAEVDQMVLEFPIMADYMTMFLDNRMLFITHGHLFHEGQLPPLKKKDILIHGHTHVQAMVDRENYTYINPGSVSLPKEENVNSYMIYENGVFQVKDLNQNVIKEYIVK</sequence>
<name>A0A7R7IFA3_9FIRM</name>
<dbReference type="PANTHER" id="PTHR11124">
    <property type="entry name" value="VACUOLAR SORTING PROTEIN VPS29"/>
    <property type="match status" value="1"/>
</dbReference>
<proteinExistence type="inferred from homology"/>
<dbReference type="KEGG" id="ahb:bsdtb5_42690"/>
<dbReference type="GO" id="GO:0046872">
    <property type="term" value="F:metal ion binding"/>
    <property type="evidence" value="ECO:0007669"/>
    <property type="project" value="UniProtKB-KW"/>
</dbReference>
<organism evidence="4 5">
    <name type="scientific">Anaeromicropila herbilytica</name>
    <dbReference type="NCBI Taxonomy" id="2785025"/>
    <lineage>
        <taxon>Bacteria</taxon>
        <taxon>Bacillati</taxon>
        <taxon>Bacillota</taxon>
        <taxon>Clostridia</taxon>
        <taxon>Lachnospirales</taxon>
        <taxon>Lachnospiraceae</taxon>
        <taxon>Anaeromicropila</taxon>
    </lineage>
</organism>
<evidence type="ECO:0000313" key="4">
    <source>
        <dbReference type="EMBL" id="BCN32974.1"/>
    </source>
</evidence>
<dbReference type="NCBIfam" id="TIGR00040">
    <property type="entry name" value="yfcE"/>
    <property type="match status" value="1"/>
</dbReference>
<dbReference type="InterPro" id="IPR024654">
    <property type="entry name" value="Calcineurin-like_PHP_lpxH"/>
</dbReference>
<comment type="cofactor">
    <cofactor evidence="2">
        <name>a divalent metal cation</name>
        <dbReference type="ChEBI" id="CHEBI:60240"/>
    </cofactor>
</comment>
<evidence type="ECO:0000256" key="1">
    <source>
        <dbReference type="ARBA" id="ARBA00008950"/>
    </source>
</evidence>
<dbReference type="GO" id="GO:0016787">
    <property type="term" value="F:hydrolase activity"/>
    <property type="evidence" value="ECO:0007669"/>
    <property type="project" value="UniProtKB-UniRule"/>
</dbReference>
<dbReference type="Gene3D" id="3.60.21.10">
    <property type="match status" value="1"/>
</dbReference>
<dbReference type="Pfam" id="PF12850">
    <property type="entry name" value="Metallophos_2"/>
    <property type="match status" value="1"/>
</dbReference>
<protein>
    <recommendedName>
        <fullName evidence="2">Phosphoesterase</fullName>
        <ecNumber evidence="2">3.1.4.-</ecNumber>
    </recommendedName>
</protein>
<dbReference type="EC" id="3.1.4.-" evidence="2"/>
<dbReference type="NCBIfam" id="NF006988">
    <property type="entry name" value="PRK09453.1"/>
    <property type="match status" value="1"/>
</dbReference>
<dbReference type="RefSeq" id="WP_271713969.1">
    <property type="nucleotide sequence ID" value="NZ_AP024169.1"/>
</dbReference>
<dbReference type="Proteomes" id="UP000595897">
    <property type="component" value="Chromosome"/>
</dbReference>
<reference evidence="4 5" key="1">
    <citation type="submission" date="2020-11" db="EMBL/GenBank/DDBJ databases">
        <title>Draft genome sequencing of a Lachnospiraceae strain isolated from anoxic soil subjected to BSD treatment.</title>
        <authorList>
            <person name="Uek A."/>
            <person name="Tonouchi A."/>
        </authorList>
    </citation>
    <scope>NUCLEOTIDE SEQUENCE [LARGE SCALE GENOMIC DNA]</scope>
    <source>
        <strain evidence="4 5">TB5</strain>
    </source>
</reference>
<comment type="similarity">
    <text evidence="1 2">Belongs to the metallophosphoesterase superfamily. YfcE family.</text>
</comment>
<dbReference type="InterPro" id="IPR029052">
    <property type="entry name" value="Metallo-depent_PP-like"/>
</dbReference>
<gene>
    <name evidence="4" type="ORF">bsdtb5_42690</name>
</gene>
<dbReference type="AlphaFoldDB" id="A0A7R7IFA3"/>
<evidence type="ECO:0000313" key="5">
    <source>
        <dbReference type="Proteomes" id="UP000595897"/>
    </source>
</evidence>
<dbReference type="EMBL" id="AP024169">
    <property type="protein sequence ID" value="BCN32974.1"/>
    <property type="molecule type" value="Genomic_DNA"/>
</dbReference>
<keyword evidence="2" id="KW-0479">Metal-binding</keyword>
<dbReference type="InterPro" id="IPR000979">
    <property type="entry name" value="Phosphodiesterase_MJ0936/Vps29"/>
</dbReference>
<dbReference type="SUPFAM" id="SSF56300">
    <property type="entry name" value="Metallo-dependent phosphatases"/>
    <property type="match status" value="1"/>
</dbReference>
<keyword evidence="5" id="KW-1185">Reference proteome</keyword>
<evidence type="ECO:0000256" key="2">
    <source>
        <dbReference type="RuleBase" id="RU362039"/>
    </source>
</evidence>
<feature type="domain" description="Calcineurin-like phosphoesterase" evidence="3">
    <location>
        <begin position="1"/>
        <end position="161"/>
    </location>
</feature>